<feature type="compositionally biased region" description="Low complexity" evidence="1">
    <location>
        <begin position="187"/>
        <end position="214"/>
    </location>
</feature>
<protein>
    <submittedName>
        <fullName evidence="3">Uncharacterized protein</fullName>
    </submittedName>
</protein>
<feature type="signal peptide" evidence="2">
    <location>
        <begin position="1"/>
        <end position="24"/>
    </location>
</feature>
<sequence length="289" mass="28106">MKTINNSSLLVAATIVLLSSVSNATPCTNEVAIPWPDTFQGEADDDCKGDAACIAGQAQANCIALNAVSDTPRDCSAVKVKRQTDSSSGSLECTATELCLIYSDTAVTTLLCLNPDNGDYHDETGGRGNAISRVYTAIDGAVETFTGNATPTLKGGVVTAVRTTTISLTAPGGSVTETVTSTITEGGSPAVASAAPSTAAAGSSQASGSGASSGAQGGDDAEATGSSTTGGAGAQSPATAASSRSSASMGSSGTQTSAAAEQTGGAIVNRLANGVLGLVAGLPFLVAVL</sequence>
<keyword evidence="4" id="KW-1185">Reference proteome</keyword>
<reference evidence="3" key="1">
    <citation type="submission" date="2022-06" db="EMBL/GenBank/DDBJ databases">
        <title>Complete genome sequences of two strains of the flax pathogen Septoria linicola.</title>
        <authorList>
            <person name="Lapalu N."/>
            <person name="Simon A."/>
            <person name="Demenou B."/>
            <person name="Paumier D."/>
            <person name="Guillot M.-P."/>
            <person name="Gout L."/>
            <person name="Valade R."/>
        </authorList>
    </citation>
    <scope>NUCLEOTIDE SEQUENCE</scope>
    <source>
        <strain evidence="3">SE15195</strain>
    </source>
</reference>
<dbReference type="EMBL" id="CP099420">
    <property type="protein sequence ID" value="USW51445.1"/>
    <property type="molecule type" value="Genomic_DNA"/>
</dbReference>
<proteinExistence type="predicted"/>
<evidence type="ECO:0000256" key="1">
    <source>
        <dbReference type="SAM" id="MobiDB-lite"/>
    </source>
</evidence>
<dbReference type="AlphaFoldDB" id="A0A9Q9ARY1"/>
<dbReference type="Proteomes" id="UP001056384">
    <property type="component" value="Chromosome 3"/>
</dbReference>
<organism evidence="3 4">
    <name type="scientific">Septoria linicola</name>
    <dbReference type="NCBI Taxonomy" id="215465"/>
    <lineage>
        <taxon>Eukaryota</taxon>
        <taxon>Fungi</taxon>
        <taxon>Dikarya</taxon>
        <taxon>Ascomycota</taxon>
        <taxon>Pezizomycotina</taxon>
        <taxon>Dothideomycetes</taxon>
        <taxon>Dothideomycetidae</taxon>
        <taxon>Mycosphaerellales</taxon>
        <taxon>Mycosphaerellaceae</taxon>
        <taxon>Septoria</taxon>
    </lineage>
</organism>
<feature type="compositionally biased region" description="Low complexity" evidence="1">
    <location>
        <begin position="234"/>
        <end position="257"/>
    </location>
</feature>
<gene>
    <name evidence="3" type="ORF">Slin15195_G047640</name>
</gene>
<accession>A0A9Q9ARY1</accession>
<evidence type="ECO:0000256" key="2">
    <source>
        <dbReference type="SAM" id="SignalP"/>
    </source>
</evidence>
<evidence type="ECO:0000313" key="3">
    <source>
        <dbReference type="EMBL" id="USW51445.1"/>
    </source>
</evidence>
<keyword evidence="2" id="KW-0732">Signal</keyword>
<name>A0A9Q9ARY1_9PEZI</name>
<evidence type="ECO:0000313" key="4">
    <source>
        <dbReference type="Proteomes" id="UP001056384"/>
    </source>
</evidence>
<feature type="region of interest" description="Disordered" evidence="1">
    <location>
        <begin position="187"/>
        <end position="257"/>
    </location>
</feature>
<feature type="chain" id="PRO_5040139909" evidence="2">
    <location>
        <begin position="25"/>
        <end position="289"/>
    </location>
</feature>
<dbReference type="OrthoDB" id="3789909at2759"/>